<reference evidence="2 3" key="1">
    <citation type="submission" date="2015-01" db="EMBL/GenBank/DDBJ databases">
        <title>The Genome Sequence of Exophiala oligosperma CBS72588.</title>
        <authorList>
            <consortium name="The Broad Institute Genomics Platform"/>
            <person name="Cuomo C."/>
            <person name="de Hoog S."/>
            <person name="Gorbushina A."/>
            <person name="Stielow B."/>
            <person name="Teixiera M."/>
            <person name="Abouelleil A."/>
            <person name="Chapman S.B."/>
            <person name="Priest M."/>
            <person name="Young S.K."/>
            <person name="Wortman J."/>
            <person name="Nusbaum C."/>
            <person name="Birren B."/>
        </authorList>
    </citation>
    <scope>NUCLEOTIDE SEQUENCE [LARGE SCALE GENOMIC DNA]</scope>
    <source>
        <strain evidence="2 3">CBS 72588</strain>
    </source>
</reference>
<feature type="region of interest" description="Disordered" evidence="1">
    <location>
        <begin position="108"/>
        <end position="149"/>
    </location>
</feature>
<dbReference type="EMBL" id="KN847339">
    <property type="protein sequence ID" value="KIW40051.1"/>
    <property type="molecule type" value="Genomic_DNA"/>
</dbReference>
<dbReference type="VEuPathDB" id="FungiDB:PV06_08606"/>
<gene>
    <name evidence="2" type="ORF">PV06_08606</name>
</gene>
<evidence type="ECO:0000313" key="3">
    <source>
        <dbReference type="Proteomes" id="UP000053342"/>
    </source>
</evidence>
<evidence type="ECO:0000313" key="2">
    <source>
        <dbReference type="EMBL" id="KIW40051.1"/>
    </source>
</evidence>
<dbReference type="AlphaFoldDB" id="A0A0D2AIX2"/>
<organism evidence="2 3">
    <name type="scientific">Exophiala oligosperma</name>
    <dbReference type="NCBI Taxonomy" id="215243"/>
    <lineage>
        <taxon>Eukaryota</taxon>
        <taxon>Fungi</taxon>
        <taxon>Dikarya</taxon>
        <taxon>Ascomycota</taxon>
        <taxon>Pezizomycotina</taxon>
        <taxon>Eurotiomycetes</taxon>
        <taxon>Chaetothyriomycetidae</taxon>
        <taxon>Chaetothyriales</taxon>
        <taxon>Herpotrichiellaceae</taxon>
        <taxon>Exophiala</taxon>
    </lineage>
</organism>
<protein>
    <submittedName>
        <fullName evidence="2">Uncharacterized protein</fullName>
    </submittedName>
</protein>
<dbReference type="GeneID" id="27360680"/>
<dbReference type="Proteomes" id="UP000053342">
    <property type="component" value="Unassembled WGS sequence"/>
</dbReference>
<dbReference type="HOGENOM" id="CLU_1012062_0_0_1"/>
<accession>A0A0D2AIX2</accession>
<feature type="region of interest" description="Disordered" evidence="1">
    <location>
        <begin position="185"/>
        <end position="220"/>
    </location>
</feature>
<proteinExistence type="predicted"/>
<keyword evidence="3" id="KW-1185">Reference proteome</keyword>
<dbReference type="RefSeq" id="XP_016260267.1">
    <property type="nucleotide sequence ID" value="XM_016409959.1"/>
</dbReference>
<feature type="compositionally biased region" description="Low complexity" evidence="1">
    <location>
        <begin position="116"/>
        <end position="127"/>
    </location>
</feature>
<name>A0A0D2AIX2_9EURO</name>
<evidence type="ECO:0000256" key="1">
    <source>
        <dbReference type="SAM" id="MobiDB-lite"/>
    </source>
</evidence>
<sequence length="275" mass="30346">MHCMDQSPPPLCLDTTRLATPPPTIDESYQALIPTILARTSLRLRQFLSHSVSSGSREEDVWGCENTKDCEQGLSLASPAWARRDPVLSQIWTCTHPLDLEKGEARFLQGQTPTPGSISSFTSGESESCSDPESSETTVPDIDGPEEDTTAKRIKSGAPENYEQYAAKMTFMKTFSTQTSRFGIPALSKSPPTSHSAPADDGFMPSFSKRKRSDVEDMGEGDVKKARLAATNSTLQLFSRDWRKADYGPKRIRPRQSTPSSRKKLLPFNACVDVH</sequence>